<protein>
    <submittedName>
        <fullName evidence="10">CLUMA_CG009777, isoform A</fullName>
    </submittedName>
</protein>
<keyword evidence="6" id="KW-0735">Signal-anchor</keyword>
<keyword evidence="4" id="KW-0808">Transferase</keyword>
<evidence type="ECO:0000256" key="3">
    <source>
        <dbReference type="ARBA" id="ARBA00022676"/>
    </source>
</evidence>
<evidence type="ECO:0000256" key="6">
    <source>
        <dbReference type="ARBA" id="ARBA00022968"/>
    </source>
</evidence>
<dbReference type="OrthoDB" id="5512589at2759"/>
<dbReference type="PANTHER" id="PTHR11214">
    <property type="entry name" value="BETA-1,3-N-ACETYLGLUCOSAMINYLTRANSFERASE"/>
    <property type="match status" value="1"/>
</dbReference>
<reference evidence="10 11" key="1">
    <citation type="submission" date="2015-04" db="EMBL/GenBank/DDBJ databases">
        <authorList>
            <person name="Syromyatnikov M.Y."/>
            <person name="Popov V.N."/>
        </authorList>
    </citation>
    <scope>NUCLEOTIDE SEQUENCE [LARGE SCALE GENOMIC DNA]</scope>
</reference>
<sequence>MIVGWSRNTSRQTIDYARPNENTTLIEPVKACHEDIPIFLLIVVCSSLRNFEARQTIRETWGNSTNFNYPVFEKLHGKYDKFYLKPNNKHWERYAENSTTSDHQLNRSNFNIRVVFLLGVPTNERSFDELQYQINYEHELYGDIIQENFLDSYNNLTIKTVLMLKWANINCVEKVKYIMKCDDDTFVNVPNLIHVLLGGTVPVYNATVSVNDKLSINARSARNRLSEGKNLLLGFKFCSAKPIRDVRSKWYVPNYSFNGEVFPDFLSGTAYLMSFETVNKLYKGSLSTPMFHLEDVYLTGFVADRLKIKRQHHPLFSFVSIKDRCSLRGMITQHYMAKENLKEAYNFIMNFSTQCSVPKKSFLSDKLDLNSTTSDHQLNRSNFNIRVVFLLGVPTNERSFDELQYQINYEHELYGDIIQENFLDSYNNLTIKTILMLKWANINCVDKVKYIMKCDDDTFVNVPNLIHVLLGGTVPVYNATVSVNDKLSINARSARNRLSEGKNLLLGFKFCSAKPIRDVRSKWYVPNYSFNGEVFPDFLSGTAYLMSFETVNKLYKGSLSTPMFHLEDVYLTGFVADRLKIKRQHHPLFSFVSIKDRCSLRGMITQHYMAKENLKEAYNFIMNFSTQCSVPKKSFLSDKLDLVKRQTLSWTVILLRNVNKMLRFNFLA</sequence>
<evidence type="ECO:0000256" key="8">
    <source>
        <dbReference type="ARBA" id="ARBA00023034"/>
    </source>
</evidence>
<dbReference type="AlphaFoldDB" id="A0A1J1I7W8"/>
<evidence type="ECO:0000256" key="2">
    <source>
        <dbReference type="ARBA" id="ARBA00008661"/>
    </source>
</evidence>
<dbReference type="EMBL" id="CVRI01000043">
    <property type="protein sequence ID" value="CRK96360.1"/>
    <property type="molecule type" value="Genomic_DNA"/>
</dbReference>
<keyword evidence="3" id="KW-0328">Glycosyltransferase</keyword>
<dbReference type="Pfam" id="PF01762">
    <property type="entry name" value="Galactosyl_T"/>
    <property type="match status" value="2"/>
</dbReference>
<dbReference type="Gene3D" id="3.90.550.50">
    <property type="match status" value="2"/>
</dbReference>
<keyword evidence="5" id="KW-0812">Transmembrane</keyword>
<name>A0A1J1I7W8_9DIPT</name>
<dbReference type="PANTHER" id="PTHR11214:SF314">
    <property type="entry name" value="HEXOSYLTRANSFERASE"/>
    <property type="match status" value="1"/>
</dbReference>
<evidence type="ECO:0000256" key="9">
    <source>
        <dbReference type="ARBA" id="ARBA00023136"/>
    </source>
</evidence>
<evidence type="ECO:0000313" key="11">
    <source>
        <dbReference type="Proteomes" id="UP000183832"/>
    </source>
</evidence>
<organism evidence="10 11">
    <name type="scientific">Clunio marinus</name>
    <dbReference type="NCBI Taxonomy" id="568069"/>
    <lineage>
        <taxon>Eukaryota</taxon>
        <taxon>Metazoa</taxon>
        <taxon>Ecdysozoa</taxon>
        <taxon>Arthropoda</taxon>
        <taxon>Hexapoda</taxon>
        <taxon>Insecta</taxon>
        <taxon>Pterygota</taxon>
        <taxon>Neoptera</taxon>
        <taxon>Endopterygota</taxon>
        <taxon>Diptera</taxon>
        <taxon>Nematocera</taxon>
        <taxon>Chironomoidea</taxon>
        <taxon>Chironomidae</taxon>
        <taxon>Clunio</taxon>
    </lineage>
</organism>
<proteinExistence type="inferred from homology"/>
<evidence type="ECO:0000256" key="1">
    <source>
        <dbReference type="ARBA" id="ARBA00004323"/>
    </source>
</evidence>
<dbReference type="GO" id="GO:0016758">
    <property type="term" value="F:hexosyltransferase activity"/>
    <property type="evidence" value="ECO:0007669"/>
    <property type="project" value="InterPro"/>
</dbReference>
<gene>
    <name evidence="10" type="primary">putative Beta-1</name>
    <name evidence="10" type="ORF">CLUMA_CG009777</name>
</gene>
<dbReference type="Proteomes" id="UP000183832">
    <property type="component" value="Unassembled WGS sequence"/>
</dbReference>
<dbReference type="GO" id="GO:0006493">
    <property type="term" value="P:protein O-linked glycosylation"/>
    <property type="evidence" value="ECO:0007669"/>
    <property type="project" value="TreeGrafter"/>
</dbReference>
<comment type="subcellular location">
    <subcellularLocation>
        <location evidence="1">Golgi apparatus membrane</location>
        <topology evidence="1">Single-pass type II membrane protein</topology>
    </subcellularLocation>
</comment>
<evidence type="ECO:0000256" key="5">
    <source>
        <dbReference type="ARBA" id="ARBA00022692"/>
    </source>
</evidence>
<evidence type="ECO:0000256" key="7">
    <source>
        <dbReference type="ARBA" id="ARBA00022989"/>
    </source>
</evidence>
<keyword evidence="9" id="KW-0472">Membrane</keyword>
<dbReference type="InterPro" id="IPR002659">
    <property type="entry name" value="Glyco_trans_31"/>
</dbReference>
<accession>A0A1J1I7W8</accession>
<evidence type="ECO:0000313" key="10">
    <source>
        <dbReference type="EMBL" id="CRK96360.1"/>
    </source>
</evidence>
<keyword evidence="11" id="KW-1185">Reference proteome</keyword>
<keyword evidence="8" id="KW-0333">Golgi apparatus</keyword>
<dbReference type="STRING" id="568069.A0A1J1I7W8"/>
<keyword evidence="7" id="KW-1133">Transmembrane helix</keyword>
<dbReference type="GO" id="GO:0000139">
    <property type="term" value="C:Golgi membrane"/>
    <property type="evidence" value="ECO:0007669"/>
    <property type="project" value="UniProtKB-SubCell"/>
</dbReference>
<comment type="similarity">
    <text evidence="2">Belongs to the glycosyltransferase 31 family.</text>
</comment>
<evidence type="ECO:0000256" key="4">
    <source>
        <dbReference type="ARBA" id="ARBA00022679"/>
    </source>
</evidence>